<organism evidence="1">
    <name type="scientific">Tanacetum cinerariifolium</name>
    <name type="common">Dalmatian daisy</name>
    <name type="synonym">Chrysanthemum cinerariifolium</name>
    <dbReference type="NCBI Taxonomy" id="118510"/>
    <lineage>
        <taxon>Eukaryota</taxon>
        <taxon>Viridiplantae</taxon>
        <taxon>Streptophyta</taxon>
        <taxon>Embryophyta</taxon>
        <taxon>Tracheophyta</taxon>
        <taxon>Spermatophyta</taxon>
        <taxon>Magnoliopsida</taxon>
        <taxon>eudicotyledons</taxon>
        <taxon>Gunneridae</taxon>
        <taxon>Pentapetalae</taxon>
        <taxon>asterids</taxon>
        <taxon>campanulids</taxon>
        <taxon>Asterales</taxon>
        <taxon>Asteraceae</taxon>
        <taxon>Asteroideae</taxon>
        <taxon>Anthemideae</taxon>
        <taxon>Anthemidinae</taxon>
        <taxon>Tanacetum</taxon>
    </lineage>
</organism>
<proteinExistence type="predicted"/>
<reference evidence="1" key="1">
    <citation type="journal article" date="2019" name="Sci. Rep.">
        <title>Draft genome of Tanacetum cinerariifolium, the natural source of mosquito coil.</title>
        <authorList>
            <person name="Yamashiro T."/>
            <person name="Shiraishi A."/>
            <person name="Satake H."/>
            <person name="Nakayama K."/>
        </authorList>
    </citation>
    <scope>NUCLEOTIDE SEQUENCE</scope>
</reference>
<dbReference type="EMBL" id="BKCJ010004926">
    <property type="protein sequence ID" value="GEU63879.1"/>
    <property type="molecule type" value="Genomic_DNA"/>
</dbReference>
<name>A0A6L2LRV9_TANCI</name>
<evidence type="ECO:0000313" key="1">
    <source>
        <dbReference type="EMBL" id="GEU63879.1"/>
    </source>
</evidence>
<dbReference type="AlphaFoldDB" id="A0A6L2LRV9"/>
<gene>
    <name evidence="1" type="ORF">Tci_035857</name>
</gene>
<comment type="caution">
    <text evidence="1">The sequence shown here is derived from an EMBL/GenBank/DDBJ whole genome shotgun (WGS) entry which is preliminary data.</text>
</comment>
<protein>
    <submittedName>
        <fullName evidence="1">Uncharacterized protein</fullName>
    </submittedName>
</protein>
<sequence>MVVPSSGGLILYQVYGNLYAMTVTGDGISSIKRRHRDQSSDDIRIMAMASGRGRLKEDLESSMWRRHLLSFALEIRTIMENSAKRKKTIEHQTFKLGGSSFGQDYESELGSSTSGVTLCGKARKNLSPSILTKAQSSFLKLSKKSKISWTTYGNQDILYLKKGNSGLEKIVLSLHKFPIVIFLDNDIEERTFTWVYKCVKMFKPYARYGVKHWKNPHAKIFYIKNQQAPGKPKKEIYSNLKIIQIIKTYWELGHEHKFITDIVARRENESIVSVTESDYKYLNKNYIEDMYLLIVNHKVDDYAKTRLLLSISVFIWSTVIWERVHNFQLGVESYQQQVNLITLKITLPGIEKYNVFSIVSKPVYGIIYENSKKEKRVMRHQEVHKFCDATLKRVLQGLKSYNNDVKYVYVTHNLSKEDVEYLQLFAKEIKEWLKYRDQIRRWEIYVNG</sequence>
<accession>A0A6L2LRV9</accession>